<feature type="compositionally biased region" description="Low complexity" evidence="7">
    <location>
        <begin position="501"/>
        <end position="515"/>
    </location>
</feature>
<name>A0AAW0CI01_9AGAR</name>
<keyword evidence="3 6" id="KW-0863">Zinc-finger</keyword>
<feature type="region of interest" description="Disordered" evidence="7">
    <location>
        <begin position="453"/>
        <end position="522"/>
    </location>
</feature>
<dbReference type="PRINTS" id="PR00619">
    <property type="entry name" value="GATAZNFINGER"/>
</dbReference>
<dbReference type="GO" id="GO:0045944">
    <property type="term" value="P:positive regulation of transcription by RNA polymerase II"/>
    <property type="evidence" value="ECO:0007669"/>
    <property type="project" value="TreeGrafter"/>
</dbReference>
<evidence type="ECO:0000313" key="9">
    <source>
        <dbReference type="EMBL" id="KAK7037381.1"/>
    </source>
</evidence>
<evidence type="ECO:0000313" key="10">
    <source>
        <dbReference type="Proteomes" id="UP001383192"/>
    </source>
</evidence>
<keyword evidence="4" id="KW-0862">Zinc</keyword>
<evidence type="ECO:0000256" key="3">
    <source>
        <dbReference type="ARBA" id="ARBA00022771"/>
    </source>
</evidence>
<dbReference type="Pfam" id="PF00320">
    <property type="entry name" value="GATA"/>
    <property type="match status" value="1"/>
</dbReference>
<accession>A0AAW0CI01</accession>
<dbReference type="Proteomes" id="UP001383192">
    <property type="component" value="Unassembled WGS sequence"/>
</dbReference>
<dbReference type="InterPro" id="IPR000679">
    <property type="entry name" value="Znf_GATA"/>
</dbReference>
<evidence type="ECO:0000256" key="7">
    <source>
        <dbReference type="SAM" id="MobiDB-lite"/>
    </source>
</evidence>
<evidence type="ECO:0000256" key="4">
    <source>
        <dbReference type="ARBA" id="ARBA00022833"/>
    </source>
</evidence>
<dbReference type="Gene3D" id="3.30.50.10">
    <property type="entry name" value="Erythroid Transcription Factor GATA-1, subunit A"/>
    <property type="match status" value="1"/>
</dbReference>
<dbReference type="GO" id="GO:0008270">
    <property type="term" value="F:zinc ion binding"/>
    <property type="evidence" value="ECO:0007669"/>
    <property type="project" value="UniProtKB-KW"/>
</dbReference>
<dbReference type="InterPro" id="IPR013088">
    <property type="entry name" value="Znf_NHR/GATA"/>
</dbReference>
<keyword evidence="10" id="KW-1185">Reference proteome</keyword>
<dbReference type="PANTHER" id="PTHR10071">
    <property type="entry name" value="TRANSCRIPTION FACTOR GATA FAMILY MEMBER"/>
    <property type="match status" value="1"/>
</dbReference>
<keyword evidence="5" id="KW-0539">Nucleus</keyword>
<evidence type="ECO:0000256" key="6">
    <source>
        <dbReference type="PROSITE-ProRule" id="PRU00094"/>
    </source>
</evidence>
<dbReference type="GO" id="GO:0000122">
    <property type="term" value="P:negative regulation of transcription by RNA polymerase II"/>
    <property type="evidence" value="ECO:0007669"/>
    <property type="project" value="TreeGrafter"/>
</dbReference>
<dbReference type="SUPFAM" id="SSF57716">
    <property type="entry name" value="Glucocorticoid receptor-like (DNA-binding domain)"/>
    <property type="match status" value="1"/>
</dbReference>
<dbReference type="CDD" id="cd00202">
    <property type="entry name" value="ZnF_GATA"/>
    <property type="match status" value="1"/>
</dbReference>
<feature type="compositionally biased region" description="Basic and acidic residues" evidence="7">
    <location>
        <begin position="603"/>
        <end position="615"/>
    </location>
</feature>
<dbReference type="GO" id="GO:0000981">
    <property type="term" value="F:DNA-binding transcription factor activity, RNA polymerase II-specific"/>
    <property type="evidence" value="ECO:0007669"/>
    <property type="project" value="TreeGrafter"/>
</dbReference>
<organism evidence="9 10">
    <name type="scientific">Paramarasmius palmivorus</name>
    <dbReference type="NCBI Taxonomy" id="297713"/>
    <lineage>
        <taxon>Eukaryota</taxon>
        <taxon>Fungi</taxon>
        <taxon>Dikarya</taxon>
        <taxon>Basidiomycota</taxon>
        <taxon>Agaricomycotina</taxon>
        <taxon>Agaricomycetes</taxon>
        <taxon>Agaricomycetidae</taxon>
        <taxon>Agaricales</taxon>
        <taxon>Marasmiineae</taxon>
        <taxon>Marasmiaceae</taxon>
        <taxon>Paramarasmius</taxon>
    </lineage>
</organism>
<protein>
    <recommendedName>
        <fullName evidence="8">GATA-type domain-containing protein</fullName>
    </recommendedName>
</protein>
<feature type="domain" description="GATA-type" evidence="8">
    <location>
        <begin position="501"/>
        <end position="554"/>
    </location>
</feature>
<reference evidence="9 10" key="1">
    <citation type="submission" date="2024-01" db="EMBL/GenBank/DDBJ databases">
        <title>A draft genome for a cacao thread blight-causing isolate of Paramarasmius palmivorus.</title>
        <authorList>
            <person name="Baruah I.K."/>
            <person name="Bukari Y."/>
            <person name="Amoako-Attah I."/>
            <person name="Meinhardt L.W."/>
            <person name="Bailey B.A."/>
            <person name="Cohen S.P."/>
        </authorList>
    </citation>
    <scope>NUCLEOTIDE SEQUENCE [LARGE SCALE GENOMIC DNA]</scope>
    <source>
        <strain evidence="9 10">GH-12</strain>
    </source>
</reference>
<comment type="caution">
    <text evidence="9">The sequence shown here is derived from an EMBL/GenBank/DDBJ whole genome shotgun (WGS) entry which is preliminary data.</text>
</comment>
<dbReference type="GO" id="GO:0000978">
    <property type="term" value="F:RNA polymerase II cis-regulatory region sequence-specific DNA binding"/>
    <property type="evidence" value="ECO:0007669"/>
    <property type="project" value="TreeGrafter"/>
</dbReference>
<proteinExistence type="predicted"/>
<dbReference type="EMBL" id="JAYKXP010000047">
    <property type="protein sequence ID" value="KAK7037381.1"/>
    <property type="molecule type" value="Genomic_DNA"/>
</dbReference>
<evidence type="ECO:0000256" key="2">
    <source>
        <dbReference type="ARBA" id="ARBA00022723"/>
    </source>
</evidence>
<gene>
    <name evidence="9" type="ORF">VNI00_011131</name>
</gene>
<dbReference type="SMART" id="SM00401">
    <property type="entry name" value="ZnF_GATA"/>
    <property type="match status" value="1"/>
</dbReference>
<feature type="compositionally biased region" description="Polar residues" evidence="7">
    <location>
        <begin position="462"/>
        <end position="483"/>
    </location>
</feature>
<evidence type="ECO:0000256" key="1">
    <source>
        <dbReference type="ARBA" id="ARBA00004123"/>
    </source>
</evidence>
<evidence type="ECO:0000259" key="8">
    <source>
        <dbReference type="PROSITE" id="PS50114"/>
    </source>
</evidence>
<dbReference type="AlphaFoldDB" id="A0AAW0CI01"/>
<feature type="region of interest" description="Disordered" evidence="7">
    <location>
        <begin position="583"/>
        <end position="615"/>
    </location>
</feature>
<dbReference type="GO" id="GO:0005634">
    <property type="term" value="C:nucleus"/>
    <property type="evidence" value="ECO:0007669"/>
    <property type="project" value="UniProtKB-SubCell"/>
</dbReference>
<dbReference type="PROSITE" id="PS50114">
    <property type="entry name" value="GATA_ZN_FINGER_2"/>
    <property type="match status" value="1"/>
</dbReference>
<comment type="subcellular location">
    <subcellularLocation>
        <location evidence="1">Nucleus</location>
    </subcellularLocation>
</comment>
<dbReference type="PANTHER" id="PTHR10071:SF281">
    <property type="entry name" value="BOX A-BINDING FACTOR-RELATED"/>
    <property type="match status" value="1"/>
</dbReference>
<sequence length="615" mass="67122">MSGLPQEYTDVGVQIGDVGILHHDMSFDFLFNITYPADHPVNLQFGVPVDFVPIAKERLQIMETAKYRKKDTHLDGPRHILSSKRIPEEELDPRHQRAYEFLTHVTGSGAMLMLPDGSTRYILMNQAIFRQYACENAQKWFEYAEGCRGREFSPKVHPSLYLVTGCEKSTAWGVASFFNRQSARKLVILPFAADKSRKAFSWGYDGQADSKCYPDAEDMDFGGESRLNQCVFLRGFKVSKRSRSEIQVHDVPGDSTLAGEILNIGSFSMLSDTNSSAMPATSSIGGSSTNETTDNRCIGSIGMFDAGLLVDGSATWETPALYHPCDVINNLLLDIAIAVRGSIGIAISHDDDWCSAAPNSSGIVDSKSLIEQLITRHKVVIDKGIVYTDVMSAEMIKGSGAKTPQKDAFNNTVFVEVVRSNGSRGNTKSESSFEDLVGEVSANMEWLIRSGNTEVDSDTVLEGSNTGSSNRPDAEQSSPSGILNRSDSFEGSSGGEEGNRDGSATQCTNCQTTNTPTWRRDPDGRPLCNTCGLFYKLHGAARPLSLKTDVIRKRCAISPNPNCDVENWSVKSGSSTKIKLRANSGTPNSPLAHESGGLAGWVVKEERQTSSGRRE</sequence>
<keyword evidence="2" id="KW-0479">Metal-binding</keyword>
<evidence type="ECO:0000256" key="5">
    <source>
        <dbReference type="ARBA" id="ARBA00023242"/>
    </source>
</evidence>
<dbReference type="InterPro" id="IPR039355">
    <property type="entry name" value="Transcription_factor_GATA"/>
</dbReference>